<organism evidence="2 3">
    <name type="scientific">Helobdella robusta</name>
    <name type="common">Californian leech</name>
    <dbReference type="NCBI Taxonomy" id="6412"/>
    <lineage>
        <taxon>Eukaryota</taxon>
        <taxon>Metazoa</taxon>
        <taxon>Spiralia</taxon>
        <taxon>Lophotrochozoa</taxon>
        <taxon>Annelida</taxon>
        <taxon>Clitellata</taxon>
        <taxon>Hirudinea</taxon>
        <taxon>Rhynchobdellida</taxon>
        <taxon>Glossiphoniidae</taxon>
        <taxon>Helobdella</taxon>
    </lineage>
</organism>
<dbReference type="Proteomes" id="UP000015101">
    <property type="component" value="Unassembled WGS sequence"/>
</dbReference>
<accession>T1EV49</accession>
<dbReference type="AlphaFoldDB" id="T1EV49"/>
<gene>
    <name evidence="2" type="primary">20200449</name>
    <name evidence="1" type="ORF">HELRODRAFT_164229</name>
</gene>
<reference evidence="3" key="1">
    <citation type="submission" date="2012-12" db="EMBL/GenBank/DDBJ databases">
        <authorList>
            <person name="Hellsten U."/>
            <person name="Grimwood J."/>
            <person name="Chapman J.A."/>
            <person name="Shapiro H."/>
            <person name="Aerts A."/>
            <person name="Otillar R.P."/>
            <person name="Terry A.Y."/>
            <person name="Boore J.L."/>
            <person name="Simakov O."/>
            <person name="Marletaz F."/>
            <person name="Cho S.-J."/>
            <person name="Edsinger-Gonzales E."/>
            <person name="Havlak P."/>
            <person name="Kuo D.-H."/>
            <person name="Larsson T."/>
            <person name="Lv J."/>
            <person name="Arendt D."/>
            <person name="Savage R."/>
            <person name="Osoegawa K."/>
            <person name="de Jong P."/>
            <person name="Lindberg D.R."/>
            <person name="Seaver E.C."/>
            <person name="Weisblat D.A."/>
            <person name="Putnam N.H."/>
            <person name="Grigoriev I.V."/>
            <person name="Rokhsar D.S."/>
        </authorList>
    </citation>
    <scope>NUCLEOTIDE SEQUENCE</scope>
</reference>
<dbReference type="EMBL" id="KB097571">
    <property type="protein sequence ID" value="ESN94397.1"/>
    <property type="molecule type" value="Genomic_DNA"/>
</dbReference>
<evidence type="ECO:0000313" key="3">
    <source>
        <dbReference type="Proteomes" id="UP000015101"/>
    </source>
</evidence>
<dbReference type="EMBL" id="AMQM01001598">
    <property type="status" value="NOT_ANNOTATED_CDS"/>
    <property type="molecule type" value="Genomic_DNA"/>
</dbReference>
<dbReference type="InParanoid" id="T1EV49"/>
<proteinExistence type="predicted"/>
<dbReference type="CTD" id="20200449"/>
<dbReference type="RefSeq" id="XP_009027471.1">
    <property type="nucleotide sequence ID" value="XM_009029223.1"/>
</dbReference>
<evidence type="ECO:0000313" key="1">
    <source>
        <dbReference type="EMBL" id="ESN94397.1"/>
    </source>
</evidence>
<reference evidence="2" key="3">
    <citation type="submission" date="2015-06" db="UniProtKB">
        <authorList>
            <consortium name="EnsemblMetazoa"/>
        </authorList>
    </citation>
    <scope>IDENTIFICATION</scope>
</reference>
<sequence length="120" mass="13976">MSNEHHMPLTRTILDSNTKILDSVLNTGRLKIREALYINKYKPTLNKQYKSFDHTLQLFSQYRELIPTIAVENKPADVSVPKRYEYRSKSDNFRPVNTQLLTSRPKSMIITSLATLFNNC</sequence>
<dbReference type="HOGENOM" id="CLU_2064010_0_0_1"/>
<dbReference type="KEGG" id="hro:HELRODRAFT_164229"/>
<protein>
    <submittedName>
        <fullName evidence="1 2">Uncharacterized protein</fullName>
    </submittedName>
</protein>
<keyword evidence="3" id="KW-1185">Reference proteome</keyword>
<name>T1EV49_HELRO</name>
<evidence type="ECO:0000313" key="2">
    <source>
        <dbReference type="EnsemblMetazoa" id="HelroP164229"/>
    </source>
</evidence>
<dbReference type="EnsemblMetazoa" id="HelroT164229">
    <property type="protein sequence ID" value="HelroP164229"/>
    <property type="gene ID" value="HelroG164229"/>
</dbReference>
<reference evidence="1 3" key="2">
    <citation type="journal article" date="2013" name="Nature">
        <title>Insights into bilaterian evolution from three spiralian genomes.</title>
        <authorList>
            <person name="Simakov O."/>
            <person name="Marletaz F."/>
            <person name="Cho S.J."/>
            <person name="Edsinger-Gonzales E."/>
            <person name="Havlak P."/>
            <person name="Hellsten U."/>
            <person name="Kuo D.H."/>
            <person name="Larsson T."/>
            <person name="Lv J."/>
            <person name="Arendt D."/>
            <person name="Savage R."/>
            <person name="Osoegawa K."/>
            <person name="de Jong P."/>
            <person name="Grimwood J."/>
            <person name="Chapman J.A."/>
            <person name="Shapiro H."/>
            <person name="Aerts A."/>
            <person name="Otillar R.P."/>
            <person name="Terry A.Y."/>
            <person name="Boore J.L."/>
            <person name="Grigoriev I.V."/>
            <person name="Lindberg D.R."/>
            <person name="Seaver E.C."/>
            <person name="Weisblat D.A."/>
            <person name="Putnam N.H."/>
            <person name="Rokhsar D.S."/>
        </authorList>
    </citation>
    <scope>NUCLEOTIDE SEQUENCE</scope>
</reference>
<dbReference type="GeneID" id="20200449"/>